<dbReference type="Proteomes" id="UP000316621">
    <property type="component" value="Chromosome 4"/>
</dbReference>
<dbReference type="EMBL" id="CM010718">
    <property type="protein sequence ID" value="RZC59839.1"/>
    <property type="molecule type" value="Genomic_DNA"/>
</dbReference>
<dbReference type="AlphaFoldDB" id="A0A4Y7JJA6"/>
<keyword evidence="2" id="KW-1185">Reference proteome</keyword>
<accession>A0A4Y7JJA6</accession>
<reference evidence="1 2" key="1">
    <citation type="journal article" date="2018" name="Science">
        <title>The opium poppy genome and morphinan production.</title>
        <authorList>
            <person name="Guo L."/>
            <person name="Winzer T."/>
            <person name="Yang X."/>
            <person name="Li Y."/>
            <person name="Ning Z."/>
            <person name="He Z."/>
            <person name="Teodor R."/>
            <person name="Lu Y."/>
            <person name="Bowser T.A."/>
            <person name="Graham I.A."/>
            <person name="Ye K."/>
        </authorList>
    </citation>
    <scope>NUCLEOTIDE SEQUENCE [LARGE SCALE GENOMIC DNA]</scope>
    <source>
        <strain evidence="2">cv. HN1</strain>
        <tissue evidence="1">Leaves</tissue>
    </source>
</reference>
<dbReference type="Gramene" id="RZC59839">
    <property type="protein sequence ID" value="RZC59839"/>
    <property type="gene ID" value="C5167_007144"/>
</dbReference>
<protein>
    <submittedName>
        <fullName evidence="1">Uncharacterized protein</fullName>
    </submittedName>
</protein>
<gene>
    <name evidence="1" type="ORF">C5167_007144</name>
</gene>
<evidence type="ECO:0000313" key="1">
    <source>
        <dbReference type="EMBL" id="RZC59839.1"/>
    </source>
</evidence>
<sequence length="112" mass="12476">MVLLYILAGEMLTSTRLVVCSFGGVASANASSIKQNLEKQNLHLETFEIFFPVTREMALFMLIHDTVNEMGCKHVSTIELYMRTAADCNNQNADQIDSARTEGEEVVIPTTF</sequence>
<evidence type="ECO:0000313" key="2">
    <source>
        <dbReference type="Proteomes" id="UP000316621"/>
    </source>
</evidence>
<name>A0A4Y7JJA6_PAPSO</name>
<proteinExistence type="predicted"/>
<organism evidence="1 2">
    <name type="scientific">Papaver somniferum</name>
    <name type="common">Opium poppy</name>
    <dbReference type="NCBI Taxonomy" id="3469"/>
    <lineage>
        <taxon>Eukaryota</taxon>
        <taxon>Viridiplantae</taxon>
        <taxon>Streptophyta</taxon>
        <taxon>Embryophyta</taxon>
        <taxon>Tracheophyta</taxon>
        <taxon>Spermatophyta</taxon>
        <taxon>Magnoliopsida</taxon>
        <taxon>Ranunculales</taxon>
        <taxon>Papaveraceae</taxon>
        <taxon>Papaveroideae</taxon>
        <taxon>Papaver</taxon>
    </lineage>
</organism>